<reference evidence="9 10" key="1">
    <citation type="submission" date="2023-06" db="EMBL/GenBank/DDBJ databases">
        <title>Pelomonas sp. PFR6 16S ribosomal RNA gene Genome sequencing and assembly.</title>
        <authorList>
            <person name="Woo H."/>
        </authorList>
    </citation>
    <scope>NUCLEOTIDE SEQUENCE [LARGE SCALE GENOMIC DNA]</scope>
    <source>
        <strain evidence="9 10">PFR6</strain>
    </source>
</reference>
<proteinExistence type="predicted"/>
<name>A0ABT8DWE7_9BURK</name>
<dbReference type="PANTHER" id="PTHR33751">
    <property type="entry name" value="CBB3-TYPE CYTOCHROME C OXIDASE SUBUNIT FIXP"/>
    <property type="match status" value="1"/>
</dbReference>
<evidence type="ECO:0000256" key="4">
    <source>
        <dbReference type="ARBA" id="ARBA00022982"/>
    </source>
</evidence>
<keyword evidence="5 6" id="KW-0408">Iron</keyword>
<dbReference type="InterPro" id="IPR050597">
    <property type="entry name" value="Cytochrome_c_Oxidase_Subunit"/>
</dbReference>
<organism evidence="9 10">
    <name type="scientific">Roseateles violae</name>
    <dbReference type="NCBI Taxonomy" id="3058042"/>
    <lineage>
        <taxon>Bacteria</taxon>
        <taxon>Pseudomonadati</taxon>
        <taxon>Pseudomonadota</taxon>
        <taxon>Betaproteobacteria</taxon>
        <taxon>Burkholderiales</taxon>
        <taxon>Sphaerotilaceae</taxon>
        <taxon>Roseateles</taxon>
    </lineage>
</organism>
<dbReference type="EMBL" id="JAUHHC010000005">
    <property type="protein sequence ID" value="MDN3922308.1"/>
    <property type="molecule type" value="Genomic_DNA"/>
</dbReference>
<keyword evidence="1" id="KW-0813">Transport</keyword>
<dbReference type="PANTHER" id="PTHR33751:SF9">
    <property type="entry name" value="CYTOCHROME C4"/>
    <property type="match status" value="1"/>
</dbReference>
<sequence length="111" mass="11355">MSLASLARPALAGLVLLSLTGLAPAGDVEAGRAKAQACAVCHGPLGLSTAPDAPNLAGQPELYLAAQLRAYRSGARKHEVMGVMAKPLSDEDIANLAAWFAAIRVEAQPPN</sequence>
<keyword evidence="4" id="KW-0249">Electron transport</keyword>
<evidence type="ECO:0000313" key="9">
    <source>
        <dbReference type="EMBL" id="MDN3922308.1"/>
    </source>
</evidence>
<dbReference type="RefSeq" id="WP_290360614.1">
    <property type="nucleotide sequence ID" value="NZ_JAUHHC010000005.1"/>
</dbReference>
<evidence type="ECO:0000259" key="8">
    <source>
        <dbReference type="PROSITE" id="PS51007"/>
    </source>
</evidence>
<evidence type="ECO:0000256" key="5">
    <source>
        <dbReference type="ARBA" id="ARBA00023004"/>
    </source>
</evidence>
<evidence type="ECO:0000313" key="10">
    <source>
        <dbReference type="Proteomes" id="UP001228044"/>
    </source>
</evidence>
<evidence type="ECO:0000256" key="7">
    <source>
        <dbReference type="SAM" id="SignalP"/>
    </source>
</evidence>
<dbReference type="Proteomes" id="UP001228044">
    <property type="component" value="Unassembled WGS sequence"/>
</dbReference>
<feature type="domain" description="Cytochrome c" evidence="8">
    <location>
        <begin position="26"/>
        <end position="104"/>
    </location>
</feature>
<dbReference type="Pfam" id="PF00034">
    <property type="entry name" value="Cytochrom_C"/>
    <property type="match status" value="1"/>
</dbReference>
<accession>A0ABT8DWE7</accession>
<dbReference type="InterPro" id="IPR036909">
    <property type="entry name" value="Cyt_c-like_dom_sf"/>
</dbReference>
<feature type="signal peptide" evidence="7">
    <location>
        <begin position="1"/>
        <end position="25"/>
    </location>
</feature>
<evidence type="ECO:0000256" key="2">
    <source>
        <dbReference type="ARBA" id="ARBA00022617"/>
    </source>
</evidence>
<dbReference type="InterPro" id="IPR009056">
    <property type="entry name" value="Cyt_c-like_dom"/>
</dbReference>
<comment type="caution">
    <text evidence="9">The sequence shown here is derived from an EMBL/GenBank/DDBJ whole genome shotgun (WGS) entry which is preliminary data.</text>
</comment>
<keyword evidence="10" id="KW-1185">Reference proteome</keyword>
<keyword evidence="2 6" id="KW-0349">Heme</keyword>
<keyword evidence="3 6" id="KW-0479">Metal-binding</keyword>
<dbReference type="SUPFAM" id="SSF46626">
    <property type="entry name" value="Cytochrome c"/>
    <property type="match status" value="1"/>
</dbReference>
<protein>
    <submittedName>
        <fullName evidence="9">Cytochrome c</fullName>
    </submittedName>
</protein>
<gene>
    <name evidence="9" type="ORF">QWJ38_18615</name>
</gene>
<dbReference type="PROSITE" id="PS51007">
    <property type="entry name" value="CYTC"/>
    <property type="match status" value="1"/>
</dbReference>
<evidence type="ECO:0000256" key="1">
    <source>
        <dbReference type="ARBA" id="ARBA00022448"/>
    </source>
</evidence>
<feature type="chain" id="PRO_5047492646" evidence="7">
    <location>
        <begin position="26"/>
        <end position="111"/>
    </location>
</feature>
<evidence type="ECO:0000256" key="3">
    <source>
        <dbReference type="ARBA" id="ARBA00022723"/>
    </source>
</evidence>
<dbReference type="Gene3D" id="1.10.760.10">
    <property type="entry name" value="Cytochrome c-like domain"/>
    <property type="match status" value="1"/>
</dbReference>
<evidence type="ECO:0000256" key="6">
    <source>
        <dbReference type="PROSITE-ProRule" id="PRU00433"/>
    </source>
</evidence>
<keyword evidence="7" id="KW-0732">Signal</keyword>